<feature type="transmembrane region" description="Helical" evidence="5">
    <location>
        <begin position="176"/>
        <end position="195"/>
    </location>
</feature>
<keyword evidence="3 5" id="KW-1133">Transmembrane helix</keyword>
<dbReference type="EMBL" id="AP019400">
    <property type="protein sequence ID" value="BBI34967.1"/>
    <property type="molecule type" value="Genomic_DNA"/>
</dbReference>
<dbReference type="InterPro" id="IPR007016">
    <property type="entry name" value="O-antigen_ligase-rel_domated"/>
</dbReference>
<evidence type="ECO:0000256" key="2">
    <source>
        <dbReference type="ARBA" id="ARBA00022692"/>
    </source>
</evidence>
<evidence type="ECO:0000256" key="3">
    <source>
        <dbReference type="ARBA" id="ARBA00022989"/>
    </source>
</evidence>
<dbReference type="Proteomes" id="UP000289856">
    <property type="component" value="Chromosome"/>
</dbReference>
<dbReference type="AlphaFoldDB" id="A0A3T1DA28"/>
<dbReference type="PANTHER" id="PTHR37422:SF13">
    <property type="entry name" value="LIPOPOLYSACCHARIDE BIOSYNTHESIS PROTEIN PA4999-RELATED"/>
    <property type="match status" value="1"/>
</dbReference>
<dbReference type="PANTHER" id="PTHR37422">
    <property type="entry name" value="TEICHURONIC ACID BIOSYNTHESIS PROTEIN TUAE"/>
    <property type="match status" value="1"/>
</dbReference>
<evidence type="ECO:0000256" key="5">
    <source>
        <dbReference type="SAM" id="Phobius"/>
    </source>
</evidence>
<feature type="transmembrane region" description="Helical" evidence="5">
    <location>
        <begin position="45"/>
        <end position="75"/>
    </location>
</feature>
<feature type="transmembrane region" description="Helical" evidence="5">
    <location>
        <begin position="232"/>
        <end position="254"/>
    </location>
</feature>
<reference evidence="7 8" key="1">
    <citation type="submission" date="2019-01" db="EMBL/GenBank/DDBJ databases">
        <title>Complete genome sequence of Cohnella hallensis HS21 isolated from Korean fir (Abies koreana) rhizospheric soil.</title>
        <authorList>
            <person name="Jiang L."/>
            <person name="Kang S.W."/>
            <person name="Kim S."/>
            <person name="Jung J."/>
            <person name="Kim C.Y."/>
            <person name="Kim D.H."/>
            <person name="Kim S.W."/>
            <person name="Lee J."/>
        </authorList>
    </citation>
    <scope>NUCLEOTIDE SEQUENCE [LARGE SCALE GENOMIC DNA]</scope>
    <source>
        <strain evidence="7 8">HS21</strain>
    </source>
</reference>
<evidence type="ECO:0000313" key="7">
    <source>
        <dbReference type="EMBL" id="BBI34967.1"/>
    </source>
</evidence>
<accession>A0A3T1DA28</accession>
<feature type="domain" description="O-antigen ligase-related" evidence="6">
    <location>
        <begin position="45"/>
        <end position="184"/>
    </location>
</feature>
<name>A0A3T1DA28_9BACL</name>
<evidence type="ECO:0000259" key="6">
    <source>
        <dbReference type="Pfam" id="PF04932"/>
    </source>
</evidence>
<comment type="subcellular location">
    <subcellularLocation>
        <location evidence="1">Membrane</location>
        <topology evidence="1">Multi-pass membrane protein</topology>
    </subcellularLocation>
</comment>
<keyword evidence="2 5" id="KW-0812">Transmembrane</keyword>
<dbReference type="InterPro" id="IPR051533">
    <property type="entry name" value="WaaL-like"/>
</dbReference>
<organism evidence="7 8">
    <name type="scientific">Cohnella abietis</name>
    <dbReference type="NCBI Taxonomy" id="2507935"/>
    <lineage>
        <taxon>Bacteria</taxon>
        <taxon>Bacillati</taxon>
        <taxon>Bacillota</taxon>
        <taxon>Bacilli</taxon>
        <taxon>Bacillales</taxon>
        <taxon>Paenibacillaceae</taxon>
        <taxon>Cohnella</taxon>
    </lineage>
</organism>
<dbReference type="OrthoDB" id="2663102at2"/>
<feature type="transmembrane region" description="Helical" evidence="5">
    <location>
        <begin position="12"/>
        <end position="33"/>
    </location>
</feature>
<keyword evidence="4 5" id="KW-0472">Membrane</keyword>
<evidence type="ECO:0000256" key="1">
    <source>
        <dbReference type="ARBA" id="ARBA00004141"/>
    </source>
</evidence>
<protein>
    <recommendedName>
        <fullName evidence="6">O-antigen ligase-related domain-containing protein</fullName>
    </recommendedName>
</protein>
<feature type="transmembrane region" description="Helical" evidence="5">
    <location>
        <begin position="207"/>
        <end position="226"/>
    </location>
</feature>
<dbReference type="KEGG" id="cohn:KCTCHS21_43660"/>
<dbReference type="GO" id="GO:0016020">
    <property type="term" value="C:membrane"/>
    <property type="evidence" value="ECO:0007669"/>
    <property type="project" value="UniProtKB-SubCell"/>
</dbReference>
<dbReference type="RefSeq" id="WP_130613180.1">
    <property type="nucleotide sequence ID" value="NZ_AP019400.1"/>
</dbReference>
<evidence type="ECO:0000313" key="8">
    <source>
        <dbReference type="Proteomes" id="UP000289856"/>
    </source>
</evidence>
<dbReference type="Pfam" id="PF04932">
    <property type="entry name" value="Wzy_C"/>
    <property type="match status" value="1"/>
</dbReference>
<keyword evidence="8" id="KW-1185">Reference proteome</keyword>
<proteinExistence type="predicted"/>
<feature type="transmembrane region" description="Helical" evidence="5">
    <location>
        <begin position="261"/>
        <end position="281"/>
    </location>
</feature>
<gene>
    <name evidence="7" type="ORF">KCTCHS21_43660</name>
</gene>
<evidence type="ECO:0000256" key="4">
    <source>
        <dbReference type="ARBA" id="ARBA00023136"/>
    </source>
</evidence>
<feature type="transmembrane region" description="Helical" evidence="5">
    <location>
        <begin position="82"/>
        <end position="100"/>
    </location>
</feature>
<sequence>MERNGRLESTLEYANTLAIILLVALIVALLHYAQNGRVRELVVSTILVTGLLLTLSRSVWVLWFATMIILFFIFSEMRRKKVAVGFIVTHIAGWLLAAFYKGDLLFFKGRVQTIQPETSEFKIRLVYWKDGLQMLKDYWWKGTGGGGWNLLQQDYQSQPYFVKYIHNHFLQTALDIGIYGLLLIGILVGLFIVGVKIQIKKGNKAEAYWGKASILVVIVVILHSGFDFDLTFPIMGGILLLFMSDSLTYLPVVFTINSKKVSYSLVVCSVCITLFLGWSAIGYKQKQVATQLRDSGQLEMAEPHFRIASGMIPWSHTIQYENAKLFVLQGNISQNKEDYKNARTKVEAATKLQPKESLYKELLDELKGIGNRLK</sequence>